<comment type="caution">
    <text evidence="2">The sequence shown here is derived from an EMBL/GenBank/DDBJ whole genome shotgun (WGS) entry which is preliminary data.</text>
</comment>
<evidence type="ECO:0000313" key="2">
    <source>
        <dbReference type="EMBL" id="PHT79705.1"/>
    </source>
</evidence>
<organism evidence="2 3">
    <name type="scientific">Capsicum annuum</name>
    <name type="common">Capsicum pepper</name>
    <dbReference type="NCBI Taxonomy" id="4072"/>
    <lineage>
        <taxon>Eukaryota</taxon>
        <taxon>Viridiplantae</taxon>
        <taxon>Streptophyta</taxon>
        <taxon>Embryophyta</taxon>
        <taxon>Tracheophyta</taxon>
        <taxon>Spermatophyta</taxon>
        <taxon>Magnoliopsida</taxon>
        <taxon>eudicotyledons</taxon>
        <taxon>Gunneridae</taxon>
        <taxon>Pentapetalae</taxon>
        <taxon>asterids</taxon>
        <taxon>lamiids</taxon>
        <taxon>Solanales</taxon>
        <taxon>Solanaceae</taxon>
        <taxon>Solanoideae</taxon>
        <taxon>Capsiceae</taxon>
        <taxon>Capsicum</taxon>
    </lineage>
</organism>
<evidence type="ECO:0000259" key="1">
    <source>
        <dbReference type="Pfam" id="PF08268"/>
    </source>
</evidence>
<protein>
    <recommendedName>
        <fullName evidence="1">F-box associated beta-propeller type 3 domain-containing protein</fullName>
    </recommendedName>
</protein>
<accession>A0A2G2ZCV6</accession>
<name>A0A2G2ZCV6_CAPAN</name>
<keyword evidence="3" id="KW-1185">Reference proteome</keyword>
<dbReference type="Proteomes" id="UP000222542">
    <property type="component" value="Unassembled WGS sequence"/>
</dbReference>
<dbReference type="PANTHER" id="PTHR31111">
    <property type="entry name" value="BNAA05G37150D PROTEIN-RELATED"/>
    <property type="match status" value="1"/>
</dbReference>
<reference evidence="2 3" key="2">
    <citation type="journal article" date="2017" name="Genome Biol.">
        <title>New reference genome sequences of hot pepper reveal the massive evolution of plant disease-resistance genes by retroduplication.</title>
        <authorList>
            <person name="Kim S."/>
            <person name="Park J."/>
            <person name="Yeom S.I."/>
            <person name="Kim Y.M."/>
            <person name="Seo E."/>
            <person name="Kim K.T."/>
            <person name="Kim M.S."/>
            <person name="Lee J.M."/>
            <person name="Cheong K."/>
            <person name="Shin H.S."/>
            <person name="Kim S.B."/>
            <person name="Han K."/>
            <person name="Lee J."/>
            <person name="Park M."/>
            <person name="Lee H.A."/>
            <person name="Lee H.Y."/>
            <person name="Lee Y."/>
            <person name="Oh S."/>
            <person name="Lee J.H."/>
            <person name="Choi E."/>
            <person name="Choi E."/>
            <person name="Lee S.E."/>
            <person name="Jeon J."/>
            <person name="Kim H."/>
            <person name="Choi G."/>
            <person name="Song H."/>
            <person name="Lee J."/>
            <person name="Lee S.C."/>
            <person name="Kwon J.K."/>
            <person name="Lee H.Y."/>
            <person name="Koo N."/>
            <person name="Hong Y."/>
            <person name="Kim R.W."/>
            <person name="Kang W.H."/>
            <person name="Huh J.H."/>
            <person name="Kang B.C."/>
            <person name="Yang T.J."/>
            <person name="Lee Y.H."/>
            <person name="Bennetzen J.L."/>
            <person name="Choi D."/>
        </authorList>
    </citation>
    <scope>NUCLEOTIDE SEQUENCE [LARGE SCALE GENOMIC DNA]</scope>
    <source>
        <strain evidence="3">cv. CM334</strain>
    </source>
</reference>
<feature type="domain" description="F-box associated beta-propeller type 3" evidence="1">
    <location>
        <begin position="123"/>
        <end position="292"/>
    </location>
</feature>
<dbReference type="Gramene" id="PHT79705">
    <property type="protein sequence ID" value="PHT79705"/>
    <property type="gene ID" value="T459_17757"/>
</dbReference>
<gene>
    <name evidence="2" type="ORF">T459_17757</name>
</gene>
<evidence type="ECO:0000313" key="3">
    <source>
        <dbReference type="Proteomes" id="UP000222542"/>
    </source>
</evidence>
<dbReference type="STRING" id="4072.A0A2G2ZCV6"/>
<sequence length="309" mass="36275">MRLLKACWNTNLNRAQVVLLNQQKVLPKCHEFHEIIESMLKPCMKPRTQQPSKKMKMSVIRRKINSTEKEQEEEKGTYDYFNKLPDDVMTSLFLRCPLKTLSMLRVLSMDVKWCPLSDLLFAQIKYEVLTITKVGGGISFSKWKEIVDTPFSHPLMPGLLVNECMYWLTKRFQRPQPPRDIISFDLENEKFLTISYPSFFESIHGLNLMDLKGMLCLPDEGSFRRSSILDLWILKDKISCTRVKEYSIDLVNFGPGMIKSNFKTWNEEIIFTHLDTVVIYDLKRKCFRVVKRVALARYEIFSTQKACFL</sequence>
<dbReference type="InterPro" id="IPR013187">
    <property type="entry name" value="F-box-assoc_dom_typ3"/>
</dbReference>
<reference evidence="2 3" key="1">
    <citation type="journal article" date="2014" name="Nat. Genet.">
        <title>Genome sequence of the hot pepper provides insights into the evolution of pungency in Capsicum species.</title>
        <authorList>
            <person name="Kim S."/>
            <person name="Park M."/>
            <person name="Yeom S.I."/>
            <person name="Kim Y.M."/>
            <person name="Lee J.M."/>
            <person name="Lee H.A."/>
            <person name="Seo E."/>
            <person name="Choi J."/>
            <person name="Cheong K."/>
            <person name="Kim K.T."/>
            <person name="Jung K."/>
            <person name="Lee G.W."/>
            <person name="Oh S.K."/>
            <person name="Bae C."/>
            <person name="Kim S.B."/>
            <person name="Lee H.Y."/>
            <person name="Kim S.Y."/>
            <person name="Kim M.S."/>
            <person name="Kang B.C."/>
            <person name="Jo Y.D."/>
            <person name="Yang H.B."/>
            <person name="Jeong H.J."/>
            <person name="Kang W.H."/>
            <person name="Kwon J.K."/>
            <person name="Shin C."/>
            <person name="Lim J.Y."/>
            <person name="Park J.H."/>
            <person name="Huh J.H."/>
            <person name="Kim J.S."/>
            <person name="Kim B.D."/>
            <person name="Cohen O."/>
            <person name="Paran I."/>
            <person name="Suh M.C."/>
            <person name="Lee S.B."/>
            <person name="Kim Y.K."/>
            <person name="Shin Y."/>
            <person name="Noh S.J."/>
            <person name="Park J."/>
            <person name="Seo Y.S."/>
            <person name="Kwon S.Y."/>
            <person name="Kim H.A."/>
            <person name="Park J.M."/>
            <person name="Kim H.J."/>
            <person name="Choi S.B."/>
            <person name="Bosland P.W."/>
            <person name="Reeves G."/>
            <person name="Jo S.H."/>
            <person name="Lee B.W."/>
            <person name="Cho H.T."/>
            <person name="Choi H.S."/>
            <person name="Lee M.S."/>
            <person name="Yu Y."/>
            <person name="Do Choi Y."/>
            <person name="Park B.S."/>
            <person name="van Deynze A."/>
            <person name="Ashrafi H."/>
            <person name="Hill T."/>
            <person name="Kim W.T."/>
            <person name="Pai H.S."/>
            <person name="Ahn H.K."/>
            <person name="Yeam I."/>
            <person name="Giovannoni J.J."/>
            <person name="Rose J.K."/>
            <person name="Sorensen I."/>
            <person name="Lee S.J."/>
            <person name="Kim R.W."/>
            <person name="Choi I.Y."/>
            <person name="Choi B.S."/>
            <person name="Lim J.S."/>
            <person name="Lee Y.H."/>
            <person name="Choi D."/>
        </authorList>
    </citation>
    <scope>NUCLEOTIDE SEQUENCE [LARGE SCALE GENOMIC DNA]</scope>
    <source>
        <strain evidence="3">cv. CM334</strain>
    </source>
</reference>
<dbReference type="EMBL" id="AYRZ02000006">
    <property type="protein sequence ID" value="PHT79705.1"/>
    <property type="molecule type" value="Genomic_DNA"/>
</dbReference>
<dbReference type="PANTHER" id="PTHR31111:SF138">
    <property type="entry name" value="F-BOX ASSOCIATED DOMAIN-CONTAINING PROTEIN"/>
    <property type="match status" value="1"/>
</dbReference>
<proteinExistence type="predicted"/>
<dbReference type="Pfam" id="PF08268">
    <property type="entry name" value="FBA_3"/>
    <property type="match status" value="1"/>
</dbReference>
<dbReference type="AlphaFoldDB" id="A0A2G2ZCV6"/>